<feature type="compositionally biased region" description="Basic and acidic residues" evidence="8">
    <location>
        <begin position="1"/>
        <end position="19"/>
    </location>
</feature>
<sequence>MLGDNVPEKREEANEKEPCEEASSSPTSHVSVQVQEREKARCVLEPFDGEPRLPVTVRVAGIEFTAKVSKTSKKVQNVATATRDALNLCKRATREDLHILKNLSLTLRAGTSTLILGAPGSGKTSLLKLLAGRLRVDKAATLKGEVTYNGVAQSSLHMAKVATYVGQLDEHLALQTVRDIFGFAQDTVGSAQAFTNTNRCEGNATDDEIHEALAPAVDDMLDVLGLTGAADTIIGNELFRGVSGGERRRTTLGEMLFGRHPLLLLDEISTGLDSATTFKLVQALCASTRRMQSNVVISLLQPGPEVIELFDDVLMMSEGQIIYHGPVQSVLQHFEALGFVCRPGRSLGEFLADMTTPRRNRYFAGTQGPIGIARLAAQSIPAADTVAVGGETVSAEDAPVSAYYLKSSPDHKGKGSPFVLDAWSDFKVVCRHVSRTYWRDRIIYILLVMRGIFISGLVGWIFFQLPTTPENDNSSDISWLRNRLAVTFFAIFLYSTSSFEVLPFVLATRDVLHKQLDAKMLRPSSYVISDTLAMCVANIPEAFCVASLAFWMTNLVDSSAADVMETYGLFLAINFAAIFVCNTMTRAIAYSMPNLVVAFMMHAVILPGACYFFGGFIITESTIPDWLIWFYWISPVSYLFRAATIIILDSDTFADRTDIALELWGVRPERYWIWVAILYSLFIGVLCMVLQWAALRFVRFTGHRGRREGSDSGLGDESEDEGERDATVVDDVEKAAAVQVQPSSRALAGAAKLATSMPCPQVDFTFRDISYAVKVKGAKAPKMLLTKVTGHVRSGRMCAIIGATGAGKTTLLNQISLRKTSGQSTGDLLLNGRLVTDTRMYQRLLGFCEQEDYHCAFSTVREAALFSARLRLPAGTSTSEAEVFVDAVLETLDLAGIANDKIGVKGHGGLSVGQFKRLTVAVELAANPAILFLDEPTSGLDATAAEVTMRAVKRVCTAGRTVLCTIHQPSREVFALFDDILLLQKGGRVAYHGPVAKMVSYFSRYEVNTVPVPAGDFNPSNYALDVLALGQGVHASSSSSSSSSSAASVASEEGEDSADTEQMGEESTGVNQTRVDWAVLYHDSPEHAALEDDIAAVVEGSAQVSNDPAQAIKPKVSTMVTTLALWRRWGRAFWRSLEVTVARLLAMVILLFLFSLTLVGQTSLDTVAETQSYVGALYYCLILASFLVALATMDLMYKSRGVFYREKYNHIYSTAAYASGSMIMEIISLIVTAVVSVIPLYFIMGLRTDFEGFVGLASIFFANFVVFSFMSNMFIASTPNIRVALFLIVMVISFFILFASFLISRSDAAPSLQWLFPLSPLYFVIQGMMQSQLRCDCAVDANLNAAAITCNGGLACEDVCSASLPGCSVLNVVLSADARTQVTAWQYVSTNFEVPDETFAYNFGYALLFAVVFKLGEYFALRRLTFGRA</sequence>
<dbReference type="GO" id="GO:0140359">
    <property type="term" value="F:ABC-type transporter activity"/>
    <property type="evidence" value="ECO:0007669"/>
    <property type="project" value="InterPro"/>
</dbReference>
<dbReference type="InterPro" id="IPR003593">
    <property type="entry name" value="AAA+_ATPase"/>
</dbReference>
<feature type="transmembrane region" description="Helical" evidence="9">
    <location>
        <begin position="564"/>
        <end position="583"/>
    </location>
</feature>
<dbReference type="SUPFAM" id="SSF52540">
    <property type="entry name" value="P-loop containing nucleoside triphosphate hydrolases"/>
    <property type="match status" value="2"/>
</dbReference>
<feature type="region of interest" description="Disordered" evidence="8">
    <location>
        <begin position="704"/>
        <end position="724"/>
    </location>
</feature>
<protein>
    <submittedName>
        <fullName evidence="11">ABC transporter G family member 31</fullName>
    </submittedName>
</protein>
<dbReference type="PROSITE" id="PS00211">
    <property type="entry name" value="ABC_TRANSPORTER_1"/>
    <property type="match status" value="1"/>
</dbReference>
<dbReference type="InterPro" id="IPR003439">
    <property type="entry name" value="ABC_transporter-like_ATP-bd"/>
</dbReference>
<feature type="region of interest" description="Disordered" evidence="8">
    <location>
        <begin position="1036"/>
        <end position="1069"/>
    </location>
</feature>
<feature type="transmembrane region" description="Helical" evidence="9">
    <location>
        <begin position="595"/>
        <end position="618"/>
    </location>
</feature>
<dbReference type="PANTHER" id="PTHR19241">
    <property type="entry name" value="ATP-BINDING CASSETTE TRANSPORTER"/>
    <property type="match status" value="1"/>
</dbReference>
<keyword evidence="3 9" id="KW-0812">Transmembrane</keyword>
<accession>A0A2R5GW83</accession>
<feature type="compositionally biased region" description="Acidic residues" evidence="8">
    <location>
        <begin position="714"/>
        <end position="723"/>
    </location>
</feature>
<dbReference type="Pfam" id="PF01061">
    <property type="entry name" value="ABC2_membrane"/>
    <property type="match status" value="2"/>
</dbReference>
<feature type="transmembrane region" description="Helical" evidence="9">
    <location>
        <begin position="483"/>
        <end position="506"/>
    </location>
</feature>
<dbReference type="Proteomes" id="UP000241890">
    <property type="component" value="Unassembled WGS sequence"/>
</dbReference>
<dbReference type="GO" id="GO:0016020">
    <property type="term" value="C:membrane"/>
    <property type="evidence" value="ECO:0007669"/>
    <property type="project" value="UniProtKB-SubCell"/>
</dbReference>
<comment type="caution">
    <text evidence="11">The sequence shown here is derived from an EMBL/GenBank/DDBJ whole genome shotgun (WGS) entry which is preliminary data.</text>
</comment>
<evidence type="ECO:0000259" key="10">
    <source>
        <dbReference type="PROSITE" id="PS50893"/>
    </source>
</evidence>
<feature type="transmembrane region" description="Helical" evidence="9">
    <location>
        <begin position="1137"/>
        <end position="1156"/>
    </location>
</feature>
<organism evidence="11 12">
    <name type="scientific">Hondaea fermentalgiana</name>
    <dbReference type="NCBI Taxonomy" id="2315210"/>
    <lineage>
        <taxon>Eukaryota</taxon>
        <taxon>Sar</taxon>
        <taxon>Stramenopiles</taxon>
        <taxon>Bigyra</taxon>
        <taxon>Labyrinthulomycetes</taxon>
        <taxon>Thraustochytrida</taxon>
        <taxon>Thraustochytriidae</taxon>
        <taxon>Hondaea</taxon>
    </lineage>
</organism>
<proteinExistence type="predicted"/>
<dbReference type="GO" id="GO:0005524">
    <property type="term" value="F:ATP binding"/>
    <property type="evidence" value="ECO:0007669"/>
    <property type="project" value="UniProtKB-KW"/>
</dbReference>
<dbReference type="Gene3D" id="3.40.50.300">
    <property type="entry name" value="P-loop containing nucleotide triphosphate hydrolases"/>
    <property type="match status" value="2"/>
</dbReference>
<dbReference type="GO" id="GO:0016887">
    <property type="term" value="F:ATP hydrolysis activity"/>
    <property type="evidence" value="ECO:0007669"/>
    <property type="project" value="InterPro"/>
</dbReference>
<feature type="transmembrane region" description="Helical" evidence="9">
    <location>
        <begin position="1176"/>
        <end position="1197"/>
    </location>
</feature>
<keyword evidence="7 9" id="KW-0472">Membrane</keyword>
<feature type="transmembrane region" description="Helical" evidence="9">
    <location>
        <begin position="1283"/>
        <end position="1303"/>
    </location>
</feature>
<dbReference type="InterPro" id="IPR027417">
    <property type="entry name" value="P-loop_NTPase"/>
</dbReference>
<evidence type="ECO:0000256" key="9">
    <source>
        <dbReference type="SAM" id="Phobius"/>
    </source>
</evidence>
<feature type="transmembrane region" description="Helical" evidence="9">
    <location>
        <begin position="1399"/>
        <end position="1421"/>
    </location>
</feature>
<evidence type="ECO:0000256" key="2">
    <source>
        <dbReference type="ARBA" id="ARBA00022448"/>
    </source>
</evidence>
<dbReference type="EMBL" id="BEYU01000177">
    <property type="protein sequence ID" value="GBG34028.1"/>
    <property type="molecule type" value="Genomic_DNA"/>
</dbReference>
<dbReference type="OrthoDB" id="66620at2759"/>
<name>A0A2R5GW83_9STRA</name>
<feature type="transmembrane region" description="Helical" evidence="9">
    <location>
        <begin position="671"/>
        <end position="698"/>
    </location>
</feature>
<comment type="subcellular location">
    <subcellularLocation>
        <location evidence="1">Membrane</location>
        <topology evidence="1">Multi-pass membrane protein</topology>
    </subcellularLocation>
</comment>
<dbReference type="InterPro" id="IPR013525">
    <property type="entry name" value="ABC2_TM"/>
</dbReference>
<feature type="compositionally biased region" description="Polar residues" evidence="8">
    <location>
        <begin position="23"/>
        <end position="34"/>
    </location>
</feature>
<dbReference type="PROSITE" id="PS50893">
    <property type="entry name" value="ABC_TRANSPORTER_2"/>
    <property type="match status" value="2"/>
</dbReference>
<dbReference type="Pfam" id="PF00005">
    <property type="entry name" value="ABC_tran"/>
    <property type="match status" value="2"/>
</dbReference>
<evidence type="ECO:0000256" key="3">
    <source>
        <dbReference type="ARBA" id="ARBA00022692"/>
    </source>
</evidence>
<evidence type="ECO:0000256" key="1">
    <source>
        <dbReference type="ARBA" id="ARBA00004141"/>
    </source>
</evidence>
<gene>
    <name evidence="11" type="ORF">FCC1311_102512</name>
</gene>
<keyword evidence="12" id="KW-1185">Reference proteome</keyword>
<feature type="domain" description="ABC transporter" evidence="10">
    <location>
        <begin position="764"/>
        <end position="1010"/>
    </location>
</feature>
<keyword evidence="4" id="KW-0547">Nucleotide-binding</keyword>
<dbReference type="SMART" id="SM00382">
    <property type="entry name" value="AAA"/>
    <property type="match status" value="2"/>
</dbReference>
<feature type="compositionally biased region" description="Acidic residues" evidence="8">
    <location>
        <begin position="1052"/>
        <end position="1064"/>
    </location>
</feature>
<feature type="transmembrane region" description="Helical" evidence="9">
    <location>
        <begin position="1226"/>
        <end position="1246"/>
    </location>
</feature>
<evidence type="ECO:0000313" key="12">
    <source>
        <dbReference type="Proteomes" id="UP000241890"/>
    </source>
</evidence>
<keyword evidence="5" id="KW-0067">ATP-binding</keyword>
<evidence type="ECO:0000256" key="5">
    <source>
        <dbReference type="ARBA" id="ARBA00022840"/>
    </source>
</evidence>
<dbReference type="InterPro" id="IPR017871">
    <property type="entry name" value="ABC_transporter-like_CS"/>
</dbReference>
<reference evidence="11 12" key="1">
    <citation type="submission" date="2017-12" db="EMBL/GenBank/DDBJ databases">
        <title>Sequencing, de novo assembly and annotation of complete genome of a new Thraustochytrid species, strain FCC1311.</title>
        <authorList>
            <person name="Sedici K."/>
            <person name="Godart F."/>
            <person name="Aiese Cigliano R."/>
            <person name="Sanseverino W."/>
            <person name="Barakat M."/>
            <person name="Ortet P."/>
            <person name="Marechal E."/>
            <person name="Cagnac O."/>
            <person name="Amato A."/>
        </authorList>
    </citation>
    <scope>NUCLEOTIDE SEQUENCE [LARGE SCALE GENOMIC DNA]</scope>
</reference>
<keyword evidence="2" id="KW-0813">Transport</keyword>
<feature type="region of interest" description="Disordered" evidence="8">
    <location>
        <begin position="1"/>
        <end position="34"/>
    </location>
</feature>
<keyword evidence="6 9" id="KW-1133">Transmembrane helix</keyword>
<feature type="compositionally biased region" description="Low complexity" evidence="8">
    <location>
        <begin position="1036"/>
        <end position="1051"/>
    </location>
</feature>
<evidence type="ECO:0000256" key="8">
    <source>
        <dbReference type="SAM" id="MobiDB-lite"/>
    </source>
</evidence>
<evidence type="ECO:0000256" key="6">
    <source>
        <dbReference type="ARBA" id="ARBA00022989"/>
    </source>
</evidence>
<evidence type="ECO:0000313" key="11">
    <source>
        <dbReference type="EMBL" id="GBG34028.1"/>
    </source>
</evidence>
<evidence type="ECO:0000256" key="7">
    <source>
        <dbReference type="ARBA" id="ARBA00023136"/>
    </source>
</evidence>
<feature type="transmembrane region" description="Helical" evidence="9">
    <location>
        <begin position="1252"/>
        <end position="1271"/>
    </location>
</feature>
<evidence type="ECO:0000256" key="4">
    <source>
        <dbReference type="ARBA" id="ARBA00022741"/>
    </source>
</evidence>
<feature type="transmembrane region" description="Helical" evidence="9">
    <location>
        <begin position="442"/>
        <end position="463"/>
    </location>
</feature>
<feature type="domain" description="ABC transporter" evidence="10">
    <location>
        <begin position="73"/>
        <end position="343"/>
    </location>
</feature>
<dbReference type="InParanoid" id="A0A2R5GW83"/>